<dbReference type="Proteomes" id="UP000001744">
    <property type="component" value="Unassembled WGS sequence"/>
</dbReference>
<keyword evidence="3" id="KW-0479">Metal-binding</keyword>
<evidence type="ECO:0000256" key="2">
    <source>
        <dbReference type="ARBA" id="ARBA00008061"/>
    </source>
</evidence>
<dbReference type="AlphaFoldDB" id="B6K7S3"/>
<accession>B6K7S3</accession>
<dbReference type="eggNOG" id="KOG0471">
    <property type="taxonomic scope" value="Eukaryota"/>
</dbReference>
<feature type="compositionally biased region" description="Low complexity" evidence="12">
    <location>
        <begin position="507"/>
        <end position="521"/>
    </location>
</feature>
<dbReference type="FunFam" id="3.20.20.80:FF:000120">
    <property type="entry name" value="Alpha-amylase A"/>
    <property type="match status" value="1"/>
</dbReference>
<protein>
    <submittedName>
        <fullName evidence="15">Alpha-amylase Aah4</fullName>
    </submittedName>
</protein>
<dbReference type="SUPFAM" id="SSF51445">
    <property type="entry name" value="(Trans)glycosidases"/>
    <property type="match status" value="1"/>
</dbReference>
<evidence type="ECO:0000313" key="16">
    <source>
        <dbReference type="JaponicusDB" id="SJAG_04789"/>
    </source>
</evidence>
<dbReference type="STRING" id="402676.B6K7S3"/>
<reference evidence="15 17" key="1">
    <citation type="journal article" date="2011" name="Science">
        <title>Comparative functional genomics of the fission yeasts.</title>
        <authorList>
            <person name="Rhind N."/>
            <person name="Chen Z."/>
            <person name="Yassour M."/>
            <person name="Thompson D.A."/>
            <person name="Haas B.J."/>
            <person name="Habib N."/>
            <person name="Wapinski I."/>
            <person name="Roy S."/>
            <person name="Lin M.F."/>
            <person name="Heiman D.I."/>
            <person name="Young S.K."/>
            <person name="Furuya K."/>
            <person name="Guo Y."/>
            <person name="Pidoux A."/>
            <person name="Chen H.M."/>
            <person name="Robbertse B."/>
            <person name="Goldberg J.M."/>
            <person name="Aoki K."/>
            <person name="Bayne E.H."/>
            <person name="Berlin A.M."/>
            <person name="Desjardins C.A."/>
            <person name="Dobbs E."/>
            <person name="Dukaj L."/>
            <person name="Fan L."/>
            <person name="FitzGerald M.G."/>
            <person name="French C."/>
            <person name="Gujja S."/>
            <person name="Hansen K."/>
            <person name="Keifenheim D."/>
            <person name="Levin J.Z."/>
            <person name="Mosher R.A."/>
            <person name="Mueller C.A."/>
            <person name="Pfiffner J."/>
            <person name="Priest M."/>
            <person name="Russ C."/>
            <person name="Smialowska A."/>
            <person name="Swoboda P."/>
            <person name="Sykes S.M."/>
            <person name="Vaughn M."/>
            <person name="Vengrova S."/>
            <person name="Yoder R."/>
            <person name="Zeng Q."/>
            <person name="Allshire R."/>
            <person name="Baulcombe D."/>
            <person name="Birren B.W."/>
            <person name="Brown W."/>
            <person name="Ekwall K."/>
            <person name="Kellis M."/>
            <person name="Leatherwood J."/>
            <person name="Levin H."/>
            <person name="Margalit H."/>
            <person name="Martienssen R."/>
            <person name="Nieduszynski C.A."/>
            <person name="Spatafora J.W."/>
            <person name="Friedman N."/>
            <person name="Dalgaard J.Z."/>
            <person name="Baumann P."/>
            <person name="Niki H."/>
            <person name="Regev A."/>
            <person name="Nusbaum C."/>
        </authorList>
    </citation>
    <scope>NUCLEOTIDE SEQUENCE [LARGE SCALE GENOMIC DNA]</scope>
    <source>
        <strain evidence="17">yFS275 / FY16936</strain>
    </source>
</reference>
<evidence type="ECO:0000256" key="1">
    <source>
        <dbReference type="ARBA" id="ARBA00001913"/>
    </source>
</evidence>
<feature type="binding site" evidence="11">
    <location>
        <position position="146"/>
    </location>
    <ligand>
        <name>substrate</name>
    </ligand>
</feature>
<feature type="disulfide bond" evidence="10">
    <location>
        <begin position="173"/>
        <end position="186"/>
    </location>
</feature>
<dbReference type="GO" id="GO:0004556">
    <property type="term" value="F:alpha-amylase activity"/>
    <property type="evidence" value="ECO:0007669"/>
    <property type="project" value="InterPro"/>
</dbReference>
<evidence type="ECO:0000256" key="8">
    <source>
        <dbReference type="PIRSR" id="PIRSR001024-1"/>
    </source>
</evidence>
<comment type="similarity">
    <text evidence="2">Belongs to the glycosyl hydrolase 13 family.</text>
</comment>
<dbReference type="GeneID" id="7049375"/>
<feature type="signal peptide" evidence="13">
    <location>
        <begin position="1"/>
        <end position="26"/>
    </location>
</feature>
<dbReference type="PANTHER" id="PTHR10357">
    <property type="entry name" value="ALPHA-AMYLASE FAMILY MEMBER"/>
    <property type="match status" value="1"/>
</dbReference>
<evidence type="ECO:0000256" key="9">
    <source>
        <dbReference type="PIRSR" id="PIRSR001024-2"/>
    </source>
</evidence>
<dbReference type="GO" id="GO:0005509">
    <property type="term" value="F:calcium ion binding"/>
    <property type="evidence" value="ECO:0007669"/>
    <property type="project" value="InterPro"/>
</dbReference>
<feature type="binding site" evidence="11">
    <location>
        <position position="107"/>
    </location>
    <ligand>
        <name>substrate</name>
    </ligand>
</feature>
<feature type="region of interest" description="Disordered" evidence="12">
    <location>
        <begin position="499"/>
        <end position="521"/>
    </location>
</feature>
<dbReference type="PIRSF" id="PIRSF001024">
    <property type="entry name" value="Alph-amyl_fung"/>
    <property type="match status" value="1"/>
</dbReference>
<sequence>MKIVETLIICLVALLSTSSVVSPVQALSSDEWRKQSIYSLMTDRFAPSKPVPKCNAADRTYCGGDWRGIIEHLDYIQELGFTAIWISPVIEQIDGVTQYGEAYHGYWPKNLYRLNPHFGTEADLKELSNALHERGMYLMVDVVVNHMGARSLESLDYSEYTPFNHEKYYHNFCPIDEDVPESFDKCWIHTDDFVLPDLNTDLLFVRQTLLEYIKSFVEAFSIDGLRIDATKHIRKDFWPEFCSAAGVFCMGEMWSGEPIKLCDWQNYMDGLQNFPLQTAAGRAFFPSNWEGIIQLADTLTAIRGLCKDPLLLGNFIESHDLPRMASLTKDPAVIKNSIVFNLLGDGIPIMYYGQELAMRGHSDPHNRAALWETGFPKRNPYYFFTLLVNRFRNAVLASPDGEDFIRSQSELSIVDDHVLLLKRGKVITVLNNLGSYYIRFHFTVPAIEHTWINILTCQSAIHEDNRQVFIIRNGDPMILFPQEDAYKLGICPSPALPPEDIPYTPGSESPSSSPVSPVAPVSSHASTQQQNINSVFVALIIVFFMIF</sequence>
<dbReference type="CDD" id="cd11319">
    <property type="entry name" value="AmyAc_euk_AmyA"/>
    <property type="match status" value="1"/>
</dbReference>
<dbReference type="OMA" id="PWKHEEH"/>
<evidence type="ECO:0000256" key="7">
    <source>
        <dbReference type="ARBA" id="ARBA00023295"/>
    </source>
</evidence>
<evidence type="ECO:0000313" key="15">
    <source>
        <dbReference type="EMBL" id="EEB09577.1"/>
    </source>
</evidence>
<dbReference type="EMBL" id="KE651168">
    <property type="protein sequence ID" value="EEB09577.1"/>
    <property type="molecule type" value="Genomic_DNA"/>
</dbReference>
<dbReference type="InterPro" id="IPR017853">
    <property type="entry name" value="GH"/>
</dbReference>
<organism evidence="15 17">
    <name type="scientific">Schizosaccharomyces japonicus (strain yFS275 / FY16936)</name>
    <name type="common">Fission yeast</name>
    <dbReference type="NCBI Taxonomy" id="402676"/>
    <lineage>
        <taxon>Eukaryota</taxon>
        <taxon>Fungi</taxon>
        <taxon>Dikarya</taxon>
        <taxon>Ascomycota</taxon>
        <taxon>Taphrinomycotina</taxon>
        <taxon>Schizosaccharomycetes</taxon>
        <taxon>Schizosaccharomycetales</taxon>
        <taxon>Schizosaccharomycetaceae</taxon>
        <taxon>Schizosaccharomyces</taxon>
    </lineage>
</organism>
<keyword evidence="6" id="KW-0119">Carbohydrate metabolism</keyword>
<feature type="binding site" evidence="11">
    <location>
        <position position="367"/>
    </location>
    <ligand>
        <name>substrate</name>
    </ligand>
</feature>
<keyword evidence="4" id="KW-0378">Hydrolase</keyword>
<feature type="binding site" evidence="11">
    <location>
        <position position="256"/>
    </location>
    <ligand>
        <name>substrate</name>
    </ligand>
</feature>
<dbReference type="PANTHER" id="PTHR10357:SF226">
    <property type="entry name" value="ALPHA-AMYLASE 4"/>
    <property type="match status" value="1"/>
</dbReference>
<dbReference type="GO" id="GO:0005975">
    <property type="term" value="P:carbohydrate metabolic process"/>
    <property type="evidence" value="ECO:0007669"/>
    <property type="project" value="InterPro"/>
</dbReference>
<feature type="active site" description="Nucleophile" evidence="8">
    <location>
        <position position="228"/>
    </location>
</feature>
<dbReference type="JaponicusDB" id="SJAG_04789">
    <property type="gene designation" value="meu7"/>
</dbReference>
<dbReference type="Gene3D" id="3.20.20.80">
    <property type="entry name" value="Glycosidases"/>
    <property type="match status" value="1"/>
</dbReference>
<keyword evidence="13" id="KW-0732">Signal</keyword>
<feature type="disulfide bond" evidence="10">
    <location>
        <begin position="54"/>
        <end position="62"/>
    </location>
</feature>
<dbReference type="InterPro" id="IPR006047">
    <property type="entry name" value="GH13_cat_dom"/>
</dbReference>
<dbReference type="OrthoDB" id="204980at2759"/>
<evidence type="ECO:0000256" key="5">
    <source>
        <dbReference type="ARBA" id="ARBA00022837"/>
    </source>
</evidence>
<evidence type="ECO:0000256" key="3">
    <source>
        <dbReference type="ARBA" id="ARBA00022723"/>
    </source>
</evidence>
<dbReference type="InterPro" id="IPR013777">
    <property type="entry name" value="A-amylase-like"/>
</dbReference>
<name>B6K7S3_SCHJY</name>
<keyword evidence="7" id="KW-0326">Glycosidase</keyword>
<dbReference type="SUPFAM" id="SSF51011">
    <property type="entry name" value="Glycosyl hydrolase domain"/>
    <property type="match status" value="1"/>
</dbReference>
<feature type="disulfide bond" evidence="10">
    <location>
        <begin position="262"/>
        <end position="306"/>
    </location>
</feature>
<keyword evidence="10" id="KW-1015">Disulfide bond</keyword>
<evidence type="ECO:0000256" key="4">
    <source>
        <dbReference type="ARBA" id="ARBA00022801"/>
    </source>
</evidence>
<feature type="disulfide bond" evidence="10">
    <location>
        <begin position="457"/>
        <end position="491"/>
    </location>
</feature>
<evidence type="ECO:0000256" key="12">
    <source>
        <dbReference type="SAM" id="MobiDB-lite"/>
    </source>
</evidence>
<feature type="domain" description="Glycosyl hydrolase family 13 catalytic" evidence="14">
    <location>
        <begin position="39"/>
        <end position="392"/>
    </location>
</feature>
<dbReference type="RefSeq" id="XP_002175870.1">
    <property type="nucleotide sequence ID" value="XM_002175834.2"/>
</dbReference>
<dbReference type="Pfam" id="PF00128">
    <property type="entry name" value="Alpha-amylase"/>
    <property type="match status" value="1"/>
</dbReference>
<feature type="binding site" evidence="11">
    <location>
        <position position="226"/>
    </location>
    <ligand>
        <name>substrate</name>
    </ligand>
</feature>
<dbReference type="Gene3D" id="2.60.40.1180">
    <property type="entry name" value="Golgi alpha-mannosidase II"/>
    <property type="match status" value="1"/>
</dbReference>
<keyword evidence="17" id="KW-1185">Reference proteome</keyword>
<feature type="site" description="Transition state stabilizer" evidence="9">
    <location>
        <position position="320"/>
    </location>
</feature>
<dbReference type="VEuPathDB" id="FungiDB:SJAG_04789"/>
<evidence type="ECO:0000256" key="6">
    <source>
        <dbReference type="ARBA" id="ARBA00023277"/>
    </source>
</evidence>
<gene>
    <name evidence="16" type="primary">meu7</name>
    <name evidence="15" type="ORF">SJAG_04789</name>
</gene>
<evidence type="ECO:0000313" key="17">
    <source>
        <dbReference type="Proteomes" id="UP000001744"/>
    </source>
</evidence>
<feature type="active site" description="Proton donor" evidence="8">
    <location>
        <position position="252"/>
    </location>
</feature>
<dbReference type="SMART" id="SM00642">
    <property type="entry name" value="Aamy"/>
    <property type="match status" value="1"/>
</dbReference>
<evidence type="ECO:0000256" key="11">
    <source>
        <dbReference type="PIRSR" id="PIRSR001024-5"/>
    </source>
</evidence>
<dbReference type="InterPro" id="IPR013780">
    <property type="entry name" value="Glyco_hydro_b"/>
</dbReference>
<evidence type="ECO:0000256" key="13">
    <source>
        <dbReference type="SAM" id="SignalP"/>
    </source>
</evidence>
<comment type="cofactor">
    <cofactor evidence="1">
        <name>Ca(2+)</name>
        <dbReference type="ChEBI" id="CHEBI:29108"/>
    </cofactor>
</comment>
<keyword evidence="5" id="KW-0106">Calcium</keyword>
<feature type="binding site" evidence="11">
    <location>
        <position position="320"/>
    </location>
    <ligand>
        <name>substrate</name>
    </ligand>
</feature>
<dbReference type="HOGENOM" id="CLU_006462_7_2_1"/>
<dbReference type="GO" id="GO:0009986">
    <property type="term" value="C:cell surface"/>
    <property type="evidence" value="ECO:0007669"/>
    <property type="project" value="UniProtKB-ARBA"/>
</dbReference>
<evidence type="ECO:0000256" key="10">
    <source>
        <dbReference type="PIRSR" id="PIRSR001024-4"/>
    </source>
</evidence>
<evidence type="ECO:0000259" key="14">
    <source>
        <dbReference type="SMART" id="SM00642"/>
    </source>
</evidence>
<proteinExistence type="inferred from homology"/>
<feature type="chain" id="PRO_5002847576" evidence="13">
    <location>
        <begin position="27"/>
        <end position="547"/>
    </location>
</feature>